<keyword evidence="3 7" id="KW-0963">Cytoplasm</keyword>
<comment type="subcellular location">
    <subcellularLocation>
        <location evidence="1 7">Cytoplasm</location>
    </subcellularLocation>
</comment>
<dbReference type="NCBIfam" id="NF001453">
    <property type="entry name" value="PRK00312.1"/>
    <property type="match status" value="1"/>
</dbReference>
<comment type="catalytic activity">
    <reaction evidence="7">
        <text>[protein]-L-isoaspartate + S-adenosyl-L-methionine = [protein]-L-isoaspartate alpha-methyl ester + S-adenosyl-L-homocysteine</text>
        <dbReference type="Rhea" id="RHEA:12705"/>
        <dbReference type="Rhea" id="RHEA-COMP:12143"/>
        <dbReference type="Rhea" id="RHEA-COMP:12144"/>
        <dbReference type="ChEBI" id="CHEBI:57856"/>
        <dbReference type="ChEBI" id="CHEBI:59789"/>
        <dbReference type="ChEBI" id="CHEBI:90596"/>
        <dbReference type="ChEBI" id="CHEBI:90598"/>
        <dbReference type="EC" id="2.1.1.77"/>
    </reaction>
</comment>
<dbReference type="InterPro" id="IPR000682">
    <property type="entry name" value="PCMT"/>
</dbReference>
<dbReference type="PANTHER" id="PTHR11579:SF0">
    <property type="entry name" value="PROTEIN-L-ISOASPARTATE(D-ASPARTATE) O-METHYLTRANSFERASE"/>
    <property type="match status" value="1"/>
</dbReference>
<comment type="function">
    <text evidence="7">Catalyzes the methyl esterification of L-isoaspartyl residues in peptides and proteins that result from spontaneous decomposition of normal L-aspartyl and L-asparaginyl residues. It plays a role in the repair and/or degradation of damaged proteins.</text>
</comment>
<dbReference type="GO" id="GO:0032259">
    <property type="term" value="P:methylation"/>
    <property type="evidence" value="ECO:0007669"/>
    <property type="project" value="UniProtKB-KW"/>
</dbReference>
<dbReference type="Proteomes" id="UP001597361">
    <property type="component" value="Unassembled WGS sequence"/>
</dbReference>
<proteinExistence type="inferred from homology"/>
<dbReference type="Pfam" id="PF01135">
    <property type="entry name" value="PCMT"/>
    <property type="match status" value="1"/>
</dbReference>
<organism evidence="8 9">
    <name type="scientific">Belliella marina</name>
    <dbReference type="NCBI Taxonomy" id="1644146"/>
    <lineage>
        <taxon>Bacteria</taxon>
        <taxon>Pseudomonadati</taxon>
        <taxon>Bacteroidota</taxon>
        <taxon>Cytophagia</taxon>
        <taxon>Cytophagales</taxon>
        <taxon>Cyclobacteriaceae</taxon>
        <taxon>Belliella</taxon>
    </lineage>
</organism>
<dbReference type="GO" id="GO:0004719">
    <property type="term" value="F:protein-L-isoaspartate (D-aspartate) O-methyltransferase activity"/>
    <property type="evidence" value="ECO:0007669"/>
    <property type="project" value="UniProtKB-EC"/>
</dbReference>
<dbReference type="InterPro" id="IPR029063">
    <property type="entry name" value="SAM-dependent_MTases_sf"/>
</dbReference>
<keyword evidence="4 7" id="KW-0489">Methyltransferase</keyword>
<keyword evidence="5 7" id="KW-0808">Transferase</keyword>
<keyword evidence="9" id="KW-1185">Reference proteome</keyword>
<dbReference type="Gene3D" id="3.40.50.150">
    <property type="entry name" value="Vaccinia Virus protein VP39"/>
    <property type="match status" value="1"/>
</dbReference>
<accession>A0ABW4VJQ4</accession>
<evidence type="ECO:0000256" key="7">
    <source>
        <dbReference type="HAMAP-Rule" id="MF_00090"/>
    </source>
</evidence>
<keyword evidence="6 7" id="KW-0949">S-adenosyl-L-methionine</keyword>
<dbReference type="HAMAP" id="MF_00090">
    <property type="entry name" value="PIMT"/>
    <property type="match status" value="1"/>
</dbReference>
<evidence type="ECO:0000313" key="8">
    <source>
        <dbReference type="EMBL" id="MFD2033762.1"/>
    </source>
</evidence>
<evidence type="ECO:0000313" key="9">
    <source>
        <dbReference type="Proteomes" id="UP001597361"/>
    </source>
</evidence>
<name>A0ABW4VJQ4_9BACT</name>
<dbReference type="PANTHER" id="PTHR11579">
    <property type="entry name" value="PROTEIN-L-ISOASPARTATE O-METHYLTRANSFERASE"/>
    <property type="match status" value="1"/>
</dbReference>
<dbReference type="SUPFAM" id="SSF53335">
    <property type="entry name" value="S-adenosyl-L-methionine-dependent methyltransferases"/>
    <property type="match status" value="1"/>
</dbReference>
<evidence type="ECO:0000256" key="5">
    <source>
        <dbReference type="ARBA" id="ARBA00022679"/>
    </source>
</evidence>
<feature type="active site" evidence="7">
    <location>
        <position position="67"/>
    </location>
</feature>
<reference evidence="9" key="1">
    <citation type="journal article" date="2019" name="Int. J. Syst. Evol. Microbiol.">
        <title>The Global Catalogue of Microorganisms (GCM) 10K type strain sequencing project: providing services to taxonomists for standard genome sequencing and annotation.</title>
        <authorList>
            <consortium name="The Broad Institute Genomics Platform"/>
            <consortium name="The Broad Institute Genome Sequencing Center for Infectious Disease"/>
            <person name="Wu L."/>
            <person name="Ma J."/>
        </authorList>
    </citation>
    <scope>NUCLEOTIDE SEQUENCE [LARGE SCALE GENOMIC DNA]</scope>
    <source>
        <strain evidence="9">CGMCC 1.15180</strain>
    </source>
</reference>
<dbReference type="EC" id="2.1.1.77" evidence="7"/>
<dbReference type="RefSeq" id="WP_376883448.1">
    <property type="nucleotide sequence ID" value="NZ_JBHUHR010000006.1"/>
</dbReference>
<protein>
    <recommendedName>
        <fullName evidence="7">Protein-L-isoaspartate O-methyltransferase</fullName>
        <ecNumber evidence="7">2.1.1.77</ecNumber>
    </recommendedName>
    <alternativeName>
        <fullName evidence="7">L-isoaspartyl protein carboxyl methyltransferase</fullName>
    </alternativeName>
    <alternativeName>
        <fullName evidence="7">Protein L-isoaspartyl methyltransferase</fullName>
    </alternativeName>
    <alternativeName>
        <fullName evidence="7">Protein-beta-aspartate methyltransferase</fullName>
        <shortName evidence="7">PIMT</shortName>
    </alternativeName>
</protein>
<evidence type="ECO:0000256" key="3">
    <source>
        <dbReference type="ARBA" id="ARBA00022490"/>
    </source>
</evidence>
<dbReference type="NCBIfam" id="TIGR00080">
    <property type="entry name" value="pimt"/>
    <property type="match status" value="1"/>
</dbReference>
<dbReference type="CDD" id="cd02440">
    <property type="entry name" value="AdoMet_MTases"/>
    <property type="match status" value="1"/>
</dbReference>
<evidence type="ECO:0000256" key="4">
    <source>
        <dbReference type="ARBA" id="ARBA00022603"/>
    </source>
</evidence>
<sequence length="222" mass="24640">MLKLEDTYRHKGQRNALVKLLEKKGIKDGNVLQAIGTIPRHFFFDTALDSHAYEDKAFPIGEGQTISQPYTVAFQSELLEVKPGDKILEIGTGSGYQAAILHLLGAEVHSIEFQKKLFDKTKKFLTKLGIPIHFYFGDGSQGIPSQAPFDKIIVTAGAPVVPNSLLKQLEVGGILVIPVGDRKTQKMMKLTKKTAKKIIQEEYDNFAFVPLLGEEGWRSQSV</sequence>
<comment type="caution">
    <text evidence="8">The sequence shown here is derived from an EMBL/GenBank/DDBJ whole genome shotgun (WGS) entry which is preliminary data.</text>
</comment>
<gene>
    <name evidence="7" type="primary">pcm</name>
    <name evidence="8" type="ORF">ACFSKL_03115</name>
</gene>
<evidence type="ECO:0000256" key="6">
    <source>
        <dbReference type="ARBA" id="ARBA00022691"/>
    </source>
</evidence>
<evidence type="ECO:0000256" key="2">
    <source>
        <dbReference type="ARBA" id="ARBA00005369"/>
    </source>
</evidence>
<comment type="similarity">
    <text evidence="2 7">Belongs to the methyltransferase superfamily. L-isoaspartyl/D-aspartyl protein methyltransferase family.</text>
</comment>
<dbReference type="EMBL" id="JBHUHR010000006">
    <property type="protein sequence ID" value="MFD2033762.1"/>
    <property type="molecule type" value="Genomic_DNA"/>
</dbReference>
<evidence type="ECO:0000256" key="1">
    <source>
        <dbReference type="ARBA" id="ARBA00004496"/>
    </source>
</evidence>